<comment type="caution">
    <text evidence="2">The sequence shown here is derived from an EMBL/GenBank/DDBJ whole genome shotgun (WGS) entry which is preliminary data.</text>
</comment>
<feature type="transmembrane region" description="Helical" evidence="1">
    <location>
        <begin position="55"/>
        <end position="74"/>
    </location>
</feature>
<evidence type="ECO:0000313" key="2">
    <source>
        <dbReference type="EMBL" id="TXL62885.1"/>
    </source>
</evidence>
<reference evidence="2 3" key="1">
    <citation type="submission" date="2019-06" db="EMBL/GenBank/DDBJ databases">
        <title>Aeromicrobium sp. nov., isolated from a maize field.</title>
        <authorList>
            <person name="Lin S.-Y."/>
            <person name="Tsai C.-F."/>
            <person name="Young C.-C."/>
        </authorList>
    </citation>
    <scope>NUCLEOTIDE SEQUENCE [LARGE SCALE GENOMIC DNA]</scope>
    <source>
        <strain evidence="2 3">CC-CFT486</strain>
    </source>
</reference>
<keyword evidence="1" id="KW-0472">Membrane</keyword>
<evidence type="ECO:0008006" key="4">
    <source>
        <dbReference type="Google" id="ProtNLM"/>
    </source>
</evidence>
<keyword evidence="3" id="KW-1185">Reference proteome</keyword>
<name>A0A5C8NPQ0_9ACTN</name>
<dbReference type="OrthoDB" id="4870238at2"/>
<feature type="transmembrane region" description="Helical" evidence="1">
    <location>
        <begin position="80"/>
        <end position="100"/>
    </location>
</feature>
<dbReference type="RefSeq" id="WP_147682995.1">
    <property type="nucleotide sequence ID" value="NZ_VDUX01000001.1"/>
</dbReference>
<keyword evidence="1" id="KW-0812">Transmembrane</keyword>
<sequence>MNSVAVKGLCLALFGALTIGFGHLFGLDLDQVALLGVALGGVVGLVPDRTLTWRIGGFLVGFAVAWVGYALRAGMLPDTAAGRAVTVFGVIVVLVAVAAVSGERVPLWAMLVGSAALVGAYEQTYAASPSLFLTDSPTAATTVLLAAALGVTGSMLIGEPAEERQSVLRQRRRYTGPTAVDSKGSVA</sequence>
<gene>
    <name evidence="2" type="ORF">FHP06_01175</name>
</gene>
<keyword evidence="1" id="KW-1133">Transmembrane helix</keyword>
<protein>
    <recommendedName>
        <fullName evidence="4">DUF1097 domain-containing protein</fullName>
    </recommendedName>
</protein>
<feature type="transmembrane region" description="Helical" evidence="1">
    <location>
        <begin position="138"/>
        <end position="158"/>
    </location>
</feature>
<dbReference type="AlphaFoldDB" id="A0A5C8NPQ0"/>
<organism evidence="2 3">
    <name type="scientific">Aeromicrobium terrae</name>
    <dbReference type="NCBI Taxonomy" id="2498846"/>
    <lineage>
        <taxon>Bacteria</taxon>
        <taxon>Bacillati</taxon>
        <taxon>Actinomycetota</taxon>
        <taxon>Actinomycetes</taxon>
        <taxon>Propionibacteriales</taxon>
        <taxon>Nocardioidaceae</taxon>
        <taxon>Aeromicrobium</taxon>
    </lineage>
</organism>
<proteinExistence type="predicted"/>
<dbReference type="Proteomes" id="UP000321571">
    <property type="component" value="Unassembled WGS sequence"/>
</dbReference>
<dbReference type="EMBL" id="VDUX01000001">
    <property type="protein sequence ID" value="TXL62885.1"/>
    <property type="molecule type" value="Genomic_DNA"/>
</dbReference>
<evidence type="ECO:0000313" key="3">
    <source>
        <dbReference type="Proteomes" id="UP000321571"/>
    </source>
</evidence>
<evidence type="ECO:0000256" key="1">
    <source>
        <dbReference type="SAM" id="Phobius"/>
    </source>
</evidence>
<accession>A0A5C8NPQ0</accession>